<gene>
    <name evidence="1" type="ORF">COW80_04535</name>
</gene>
<reference evidence="1 2" key="1">
    <citation type="submission" date="2017-09" db="EMBL/GenBank/DDBJ databases">
        <title>Depth-based differentiation of microbial function through sediment-hosted aquifers and enrichment of novel symbionts in the deep terrestrial subsurface.</title>
        <authorList>
            <person name="Probst A.J."/>
            <person name="Ladd B."/>
            <person name="Jarett J.K."/>
            <person name="Geller-Mcgrath D.E."/>
            <person name="Sieber C.M."/>
            <person name="Emerson J.B."/>
            <person name="Anantharaman K."/>
            <person name="Thomas B.C."/>
            <person name="Malmstrom R."/>
            <person name="Stieglmeier M."/>
            <person name="Klingl A."/>
            <person name="Woyke T."/>
            <person name="Ryan C.M."/>
            <person name="Banfield J.F."/>
        </authorList>
    </citation>
    <scope>NUCLEOTIDE SEQUENCE [LARGE SCALE GENOMIC DNA]</scope>
    <source>
        <strain evidence="1">CG22_combo_CG10-13_8_21_14_all_01_47_9</strain>
    </source>
</reference>
<sequence length="189" mass="20052">MAIEALLQIAEQNPKLALGVQAAAEITQKLSGKLANPDLRWVFNPGVGIINSVLISSFHFIVDLINNQADHAGRNSAIITAAGAGAGLAANHFNKTVPLVLVDIMPDELEATAWGGAIGLILGGLASTYRHNRNDLNTLSFVAKIFATAGFIWDIGEAMTGNEGQIDRVINQVSNNINAGQDFFGQFSR</sequence>
<evidence type="ECO:0000313" key="2">
    <source>
        <dbReference type="Proteomes" id="UP000229981"/>
    </source>
</evidence>
<organism evidence="1 2">
    <name type="scientific">Candidatus Beckwithbacteria bacterium CG22_combo_CG10-13_8_21_14_all_01_47_9</name>
    <dbReference type="NCBI Taxonomy" id="1974496"/>
    <lineage>
        <taxon>Bacteria</taxon>
        <taxon>Candidatus Beckwithiibacteriota</taxon>
    </lineage>
</organism>
<evidence type="ECO:0000313" key="1">
    <source>
        <dbReference type="EMBL" id="PIP87672.1"/>
    </source>
</evidence>
<dbReference type="AlphaFoldDB" id="A0A2H0DZS4"/>
<proteinExistence type="predicted"/>
<dbReference type="Proteomes" id="UP000229981">
    <property type="component" value="Unassembled WGS sequence"/>
</dbReference>
<name>A0A2H0DZS4_9BACT</name>
<protein>
    <submittedName>
        <fullName evidence="1">Uncharacterized protein</fullName>
    </submittedName>
</protein>
<accession>A0A2H0DZS4</accession>
<comment type="caution">
    <text evidence="1">The sequence shown here is derived from an EMBL/GenBank/DDBJ whole genome shotgun (WGS) entry which is preliminary data.</text>
</comment>
<dbReference type="EMBL" id="PCTU01000115">
    <property type="protein sequence ID" value="PIP87672.1"/>
    <property type="molecule type" value="Genomic_DNA"/>
</dbReference>